<dbReference type="EMBL" id="KM200722">
    <property type="protein sequence ID" value="AKC02061.1"/>
    <property type="molecule type" value="Genomic_DNA"/>
</dbReference>
<sequence length="268" mass="28839">MSTEMVFIEESGSQEASMTVASNSGLTAFEAAEATTTVVPPTDVRKAGGGKAKRVRASKASAAASYSYSPEFNREKRDQAKRYLKICSETISSIDNANTDVQLYRENMIKLTQVGSALLSDAFTAQQTKTMITGLIKDIKSAAHFISNSDLVTGVHAQQQVIKSLYRISDTAAPAAAAPAPVAVAAEPVVEPQVAVADVTMEEEAETVEKKSKKSEKSKKSKKEKKEKDGSDETKEKKKKKKSKKEKKSKVAAAAEIVAVVPEDEDDM</sequence>
<reference evidence="3" key="1">
    <citation type="journal article" date="2022" name="Can. J. Microbiol.">
        <title>Characterization and Prevalence of A New Fatal Genotype CyHV-2 in Mainland China.</title>
        <authorList>
            <person name="Li L."/>
            <person name="Luo Y."/>
            <person name="Gao Z."/>
            <person name="Huang J."/>
            <person name="Zheng X."/>
            <person name="Nie H."/>
            <person name="Zhang J."/>
            <person name="Lin L."/>
            <person name="Yuan J."/>
        </authorList>
    </citation>
    <scope>NUCLEOTIDE SEQUENCE [LARGE SCALE GENOMIC DNA]</scope>
</reference>
<evidence type="ECO:0000313" key="3">
    <source>
        <dbReference type="Proteomes" id="UP000126788"/>
    </source>
</evidence>
<feature type="compositionally biased region" description="Basic residues" evidence="1">
    <location>
        <begin position="237"/>
        <end position="250"/>
    </location>
</feature>
<proteinExistence type="predicted"/>
<accession>A0A0E3T4S8</accession>
<feature type="compositionally biased region" description="Basic residues" evidence="1">
    <location>
        <begin position="211"/>
        <end position="223"/>
    </location>
</feature>
<dbReference type="Proteomes" id="UP000126788">
    <property type="component" value="Genome"/>
</dbReference>
<evidence type="ECO:0000256" key="1">
    <source>
        <dbReference type="SAM" id="MobiDB-lite"/>
    </source>
</evidence>
<evidence type="ECO:0000313" key="2">
    <source>
        <dbReference type="EMBL" id="AKC02061.1"/>
    </source>
</evidence>
<protein>
    <submittedName>
        <fullName evidence="2">Uncharacterized protein</fullName>
    </submittedName>
</protein>
<feature type="region of interest" description="Disordered" evidence="1">
    <location>
        <begin position="203"/>
        <end position="268"/>
    </location>
</feature>
<organism evidence="2 3">
    <name type="scientific">Cyprinid herpesvirus 2</name>
    <name type="common">CyHV-2</name>
    <dbReference type="NCBI Taxonomy" id="317878"/>
    <lineage>
        <taxon>Viruses</taxon>
        <taxon>Duplodnaviria</taxon>
        <taxon>Heunggongvirae</taxon>
        <taxon>Peploviricota</taxon>
        <taxon>Herviviricetes</taxon>
        <taxon>Herpesvirales</taxon>
        <taxon>Alloherpesviridae</taxon>
        <taxon>Cyvirus</taxon>
        <taxon>Cyvirus cyprinidallo2</taxon>
    </lineage>
</organism>
<name>A0A0E3T4S8_CYHV2</name>
<feature type="compositionally biased region" description="Basic and acidic residues" evidence="1">
    <location>
        <begin position="224"/>
        <end position="236"/>
    </location>
</feature>
<feature type="compositionally biased region" description="Low complexity" evidence="1">
    <location>
        <begin position="251"/>
        <end position="261"/>
    </location>
</feature>